<dbReference type="AlphaFoldDB" id="A0AAI9NYX9"/>
<accession>A0AAI9NYX9</accession>
<dbReference type="InterPro" id="IPR050922">
    <property type="entry name" value="LytR/CpsA/Psr_CW_biosynth"/>
</dbReference>
<evidence type="ECO:0000259" key="4">
    <source>
        <dbReference type="Pfam" id="PF03816"/>
    </source>
</evidence>
<evidence type="ECO:0000313" key="5">
    <source>
        <dbReference type="EMBL" id="GFO94490.1"/>
    </source>
</evidence>
<comment type="caution">
    <text evidence="5">The sequence shown here is derived from an EMBL/GenBank/DDBJ whole genome shotgun (WGS) entry which is preliminary data.</text>
</comment>
<evidence type="ECO:0000256" key="3">
    <source>
        <dbReference type="SAM" id="Phobius"/>
    </source>
</evidence>
<keyword evidence="3" id="KW-1133">Transmembrane helix</keyword>
<feature type="domain" description="Cell envelope-related transcriptional attenuator" evidence="4">
    <location>
        <begin position="181"/>
        <end position="340"/>
    </location>
</feature>
<name>A0AAI9NYX9_9FIRM</name>
<reference evidence="5" key="1">
    <citation type="submission" date="2020-06" db="EMBL/GenBank/DDBJ databases">
        <title>Characterization of fructooligosaccharide metabolism and fructooligosaccharide-degrading enzymes in human commensal butyrate producers.</title>
        <authorList>
            <person name="Tanno H."/>
            <person name="Fujii T."/>
            <person name="Hirano K."/>
            <person name="Maeno S."/>
            <person name="Tonozuka T."/>
            <person name="Sakamoto M."/>
            <person name="Ohkuma M."/>
            <person name="Tochio T."/>
            <person name="Endo A."/>
        </authorList>
    </citation>
    <scope>NUCLEOTIDE SEQUENCE</scope>
    <source>
        <strain evidence="5">JCM 31265</strain>
    </source>
</reference>
<dbReference type="Proteomes" id="UP000660047">
    <property type="component" value="Unassembled WGS sequence"/>
</dbReference>
<evidence type="ECO:0000256" key="2">
    <source>
        <dbReference type="SAM" id="MobiDB-lite"/>
    </source>
</evidence>
<feature type="region of interest" description="Disordered" evidence="2">
    <location>
        <begin position="27"/>
        <end position="95"/>
    </location>
</feature>
<feature type="transmembrane region" description="Helical" evidence="3">
    <location>
        <begin position="104"/>
        <end position="128"/>
    </location>
</feature>
<evidence type="ECO:0000313" key="6">
    <source>
        <dbReference type="Proteomes" id="UP000660047"/>
    </source>
</evidence>
<protein>
    <recommendedName>
        <fullName evidence="4">Cell envelope-related transcriptional attenuator domain-containing protein</fullName>
    </recommendedName>
</protein>
<dbReference type="PANTHER" id="PTHR33392">
    <property type="entry name" value="POLYISOPRENYL-TEICHOIC ACID--PEPTIDOGLYCAN TEICHOIC ACID TRANSFERASE TAGU"/>
    <property type="match status" value="1"/>
</dbReference>
<gene>
    <name evidence="5" type="ORF">COEU31_15360</name>
</gene>
<organism evidence="5 6">
    <name type="scientific">Coprococcus eutactus</name>
    <dbReference type="NCBI Taxonomy" id="33043"/>
    <lineage>
        <taxon>Bacteria</taxon>
        <taxon>Bacillati</taxon>
        <taxon>Bacillota</taxon>
        <taxon>Clostridia</taxon>
        <taxon>Lachnospirales</taxon>
        <taxon>Lachnospiraceae</taxon>
        <taxon>Coprococcus</taxon>
    </lineage>
</organism>
<feature type="compositionally biased region" description="Acidic residues" evidence="2">
    <location>
        <begin position="27"/>
        <end position="40"/>
    </location>
</feature>
<keyword evidence="3" id="KW-0812">Transmembrane</keyword>
<comment type="similarity">
    <text evidence="1">Belongs to the LytR/CpsA/Psr (LCP) family.</text>
</comment>
<proteinExistence type="inferred from homology"/>
<dbReference type="PANTHER" id="PTHR33392:SF6">
    <property type="entry name" value="POLYISOPRENYL-TEICHOIC ACID--PEPTIDOGLYCAN TEICHOIC ACID TRANSFERASE TAGU"/>
    <property type="match status" value="1"/>
</dbReference>
<feature type="compositionally biased region" description="Basic and acidic residues" evidence="2">
    <location>
        <begin position="41"/>
        <end position="53"/>
    </location>
</feature>
<feature type="compositionally biased region" description="Acidic residues" evidence="2">
    <location>
        <begin position="62"/>
        <end position="92"/>
    </location>
</feature>
<sequence length="470" mass="52540">MGNKMSGHDDDDMKRVKGRYAGEMLFDDEDDYDDDADDYSDDHGRTGIAKDDYSDSAFGPGADDEEDAASEEEAYTSDDEYYEDEYAEEEQDMKDQKRKKKNRVWGIILAIEVVAAIVIGVLFVKAYINNTYNKMQYKELKDTHINEDLDEETVKKMTGYTNIALFGIDTRDAGMVDEGVRSDSIIICSINNDTQEVKLLSLYRDTYLELCNDSQSYEKAAHAYAYGGAQGAVNMINKNLDLNITDYVAVNFTALTEAIDALGGIDIELKEEELYKLNQCIDEQMGVNGIYSDYVYDTGVVHLNGVQATAYSRIRSTDEGDITRTWRQRTVISKMIEAAKTAGISKLLDCINVVVDDVASSLTEEEIIDMAKSCFNYKLSTTTGFPFTIASPTMDEVSYVVACDLATNATALHRFLFDDMNYTPSATVQNISYNIINDSGCENQLDLDTFTVQDDVDSIVSTESDYSDGY</sequence>
<dbReference type="EMBL" id="BLYL01000008">
    <property type="protein sequence ID" value="GFO94490.1"/>
    <property type="molecule type" value="Genomic_DNA"/>
</dbReference>
<keyword evidence="3" id="KW-0472">Membrane</keyword>
<dbReference type="RefSeq" id="WP_022216776.1">
    <property type="nucleotide sequence ID" value="NZ_BLYL01000008.1"/>
</dbReference>
<evidence type="ECO:0000256" key="1">
    <source>
        <dbReference type="ARBA" id="ARBA00006068"/>
    </source>
</evidence>
<dbReference type="NCBIfam" id="TIGR00350">
    <property type="entry name" value="lytR_cpsA_psr"/>
    <property type="match status" value="1"/>
</dbReference>
<dbReference type="Gene3D" id="3.40.630.190">
    <property type="entry name" value="LCP protein"/>
    <property type="match status" value="1"/>
</dbReference>
<dbReference type="InterPro" id="IPR004474">
    <property type="entry name" value="LytR_CpsA_psr"/>
</dbReference>
<dbReference type="Pfam" id="PF03816">
    <property type="entry name" value="LytR_cpsA_psr"/>
    <property type="match status" value="1"/>
</dbReference>